<dbReference type="PROSITE" id="PS51318">
    <property type="entry name" value="TAT"/>
    <property type="match status" value="1"/>
</dbReference>
<dbReference type="Proteomes" id="UP001206128">
    <property type="component" value="Unassembled WGS sequence"/>
</dbReference>
<gene>
    <name evidence="1" type="ORF">LX83_000749</name>
</gene>
<dbReference type="InterPro" id="IPR029052">
    <property type="entry name" value="Metallo-depent_PP-like"/>
</dbReference>
<dbReference type="RefSeq" id="WP_253767064.1">
    <property type="nucleotide sequence ID" value="NZ_JAMTCK010000002.1"/>
</dbReference>
<dbReference type="Gene3D" id="2.60.120.200">
    <property type="match status" value="1"/>
</dbReference>
<accession>A0AAE3KEZ4</accession>
<organism evidence="1 2">
    <name type="scientific">Goodfellowiella coeruleoviolacea</name>
    <dbReference type="NCBI Taxonomy" id="334858"/>
    <lineage>
        <taxon>Bacteria</taxon>
        <taxon>Bacillati</taxon>
        <taxon>Actinomycetota</taxon>
        <taxon>Actinomycetes</taxon>
        <taxon>Pseudonocardiales</taxon>
        <taxon>Pseudonocardiaceae</taxon>
        <taxon>Goodfellowiella</taxon>
    </lineage>
</organism>
<evidence type="ECO:0000313" key="1">
    <source>
        <dbReference type="EMBL" id="MCP2163909.1"/>
    </source>
</evidence>
<dbReference type="Pfam" id="PF13385">
    <property type="entry name" value="Laminin_G_3"/>
    <property type="match status" value="1"/>
</dbReference>
<dbReference type="AlphaFoldDB" id="A0AAE3KEZ4"/>
<comment type="caution">
    <text evidence="1">The sequence shown here is derived from an EMBL/GenBank/DDBJ whole genome shotgun (WGS) entry which is preliminary data.</text>
</comment>
<dbReference type="EMBL" id="JAMTCK010000002">
    <property type="protein sequence ID" value="MCP2163909.1"/>
    <property type="molecule type" value="Genomic_DNA"/>
</dbReference>
<protein>
    <submittedName>
        <fullName evidence="1">Calcineurin-like phosphoesterase</fullName>
    </submittedName>
</protein>
<dbReference type="SUPFAM" id="SSF56300">
    <property type="entry name" value="Metallo-dependent phosphatases"/>
    <property type="match status" value="1"/>
</dbReference>
<dbReference type="Gene3D" id="3.60.21.10">
    <property type="match status" value="1"/>
</dbReference>
<keyword evidence="2" id="KW-1185">Reference proteome</keyword>
<proteinExistence type="predicted"/>
<dbReference type="InterPro" id="IPR006311">
    <property type="entry name" value="TAT_signal"/>
</dbReference>
<evidence type="ECO:0000313" key="2">
    <source>
        <dbReference type="Proteomes" id="UP001206128"/>
    </source>
</evidence>
<sequence length="627" mass="68395">MDERPRSRDVARRTLLQAALGAPVAAAAAPAVLGTPSAQATEATAPGGGPVDAHSPRFTLAVFPDTQYLLDEGGSDPEPVRETLRHLIRRRQQDNIVFLAHLGDVTEHGTEREMRLADQVFATLRGKLPHSVLAGNHDVPSGGDDQRGDTPYLRTFGPRRFAGMSTYRGSSPDGYHSHHVLDAGGRQWLLLALDWRVSDQGIAWAQQVLDRNPRLPTILTTHDLVAPDDAGHAALSDHGQRLWDRLIRRNDQIFLTLNGHYWPAGRTTLVNDHGNPVHLHITNYQDRYYGGAGMVRYYRFDLARNTIDVSTFSPWLLAGDPARRSTLEAETVELSGEADRFTVELDFAERFAGFAPPSPPPARPARSVLVRGTVAYWRFDRDGLAGAGTDGAAVAAGTVARDLSGNGNDLTVTHLHASPPDVLTWSADHHQAQPAHASLRFGGGRNPDRGAVLRTSATAPLTRARFESGYTIETFIKLPDPFEGDHAFMGILSWEGRSGDAGKTSGWSPDEPTCSLNLSGERFLQFVVYPVDRDADPTSWSHALPVGRWTHVAVVNDGRRTVTYVDGSRIARNADEDSRGITTLGKPFAIGGTQFAAEYGQGYYGWIGDTRIVAAALRPDQFLTAVR</sequence>
<name>A0AAE3KEZ4_9PSEU</name>
<dbReference type="SUPFAM" id="SSF49899">
    <property type="entry name" value="Concanavalin A-like lectins/glucanases"/>
    <property type="match status" value="1"/>
</dbReference>
<dbReference type="PANTHER" id="PTHR43143:SF5">
    <property type="entry name" value="SECRETED PROTEIN"/>
    <property type="match status" value="1"/>
</dbReference>
<dbReference type="PANTHER" id="PTHR43143">
    <property type="entry name" value="METALLOPHOSPHOESTERASE, CALCINEURIN SUPERFAMILY"/>
    <property type="match status" value="1"/>
</dbReference>
<reference evidence="1" key="1">
    <citation type="submission" date="2022-06" db="EMBL/GenBank/DDBJ databases">
        <title>Genomic Encyclopedia of Archaeal and Bacterial Type Strains, Phase II (KMG-II): from individual species to whole genera.</title>
        <authorList>
            <person name="Goeker M."/>
        </authorList>
    </citation>
    <scope>NUCLEOTIDE SEQUENCE</scope>
    <source>
        <strain evidence="1">DSM 43935</strain>
    </source>
</reference>
<dbReference type="InterPro" id="IPR051918">
    <property type="entry name" value="STPP_CPPED1"/>
</dbReference>
<dbReference type="InterPro" id="IPR013320">
    <property type="entry name" value="ConA-like_dom_sf"/>
</dbReference>